<comment type="caution">
    <text evidence="1">The sequence shown here is derived from an EMBL/GenBank/DDBJ whole genome shotgun (WGS) entry which is preliminary data.</text>
</comment>
<evidence type="ECO:0000313" key="1">
    <source>
        <dbReference type="EMBL" id="EPD33146.1"/>
    </source>
</evidence>
<dbReference type="InterPro" id="IPR024747">
    <property type="entry name" value="Pyridox_Oxase-rel"/>
</dbReference>
<proteinExistence type="predicted"/>
<reference evidence="1 2" key="1">
    <citation type="submission" date="2013-04" db="EMBL/GenBank/DDBJ databases">
        <title>The Genome Sequence of Propionimicrobium lymphophilum ACS-093-V-SCH5.</title>
        <authorList>
            <consortium name="The Broad Institute Genomics Platform"/>
            <person name="Earl A."/>
            <person name="Ward D."/>
            <person name="Feldgarden M."/>
            <person name="Gevers D."/>
            <person name="Saerens B."/>
            <person name="Vaneechoutte M."/>
            <person name="Walker B."/>
            <person name="Young S."/>
            <person name="Zeng Q."/>
            <person name="Gargeya S."/>
            <person name="Fitzgerald M."/>
            <person name="Haas B."/>
            <person name="Abouelleil A."/>
            <person name="Allen A.W."/>
            <person name="Alvarado L."/>
            <person name="Arachchi H.M."/>
            <person name="Berlin A.M."/>
            <person name="Chapman S.B."/>
            <person name="Gainer-Dewar J."/>
            <person name="Goldberg J."/>
            <person name="Griggs A."/>
            <person name="Gujja S."/>
            <person name="Hansen M."/>
            <person name="Howarth C."/>
            <person name="Imamovic A."/>
            <person name="Ireland A."/>
            <person name="Larimer J."/>
            <person name="McCowan C."/>
            <person name="Murphy C."/>
            <person name="Pearson M."/>
            <person name="Poon T.W."/>
            <person name="Priest M."/>
            <person name="Roberts A."/>
            <person name="Saif S."/>
            <person name="Shea T."/>
            <person name="Sisk P."/>
            <person name="Sykes S."/>
            <person name="Wortman J."/>
            <person name="Nusbaum C."/>
            <person name="Birren B."/>
        </authorList>
    </citation>
    <scope>NUCLEOTIDE SEQUENCE [LARGE SCALE GENOMIC DNA]</scope>
    <source>
        <strain evidence="1 2">ACS-093-V-SCH5</strain>
    </source>
</reference>
<dbReference type="PATRIC" id="fig|883161.3.peg.678"/>
<protein>
    <recommendedName>
        <fullName evidence="3">Pyridoxamine 5'-phosphate oxidase putative domain-containing protein</fullName>
    </recommendedName>
</protein>
<dbReference type="Proteomes" id="UP000014417">
    <property type="component" value="Unassembled WGS sequence"/>
</dbReference>
<evidence type="ECO:0000313" key="2">
    <source>
        <dbReference type="Proteomes" id="UP000014417"/>
    </source>
</evidence>
<keyword evidence="2" id="KW-1185">Reference proteome</keyword>
<dbReference type="HOGENOM" id="CLU_127487_0_1_11"/>
<dbReference type="OrthoDB" id="7062584at2"/>
<accession>S2W1X8</accession>
<gene>
    <name evidence="1" type="ORF">HMPREF9306_00677</name>
</gene>
<organism evidence="1 2">
    <name type="scientific">Propionimicrobium lymphophilum ACS-093-V-SCH5</name>
    <dbReference type="NCBI Taxonomy" id="883161"/>
    <lineage>
        <taxon>Bacteria</taxon>
        <taxon>Bacillati</taxon>
        <taxon>Actinomycetota</taxon>
        <taxon>Actinomycetes</taxon>
        <taxon>Propionibacteriales</taxon>
        <taxon>Propionibacteriaceae</taxon>
        <taxon>Propionimicrobium</taxon>
    </lineage>
</organism>
<dbReference type="AlphaFoldDB" id="S2W1X8"/>
<sequence>MTESPVSIIPEASCWGYLASQSLGRLAVIDQDGTPEIFPINYAVDGESIVFRSAAGSKLDALATNSHVCFEADGWTEETGWSVIVDGRGEVVTDEVELKLLDKLPLLPWVPTVKPNYVRVTPTKDISGRTFTFGEEPAE</sequence>
<dbReference type="RefSeq" id="WP_016455521.1">
    <property type="nucleotide sequence ID" value="NZ_KE150269.1"/>
</dbReference>
<dbReference type="SUPFAM" id="SSF50475">
    <property type="entry name" value="FMN-binding split barrel"/>
    <property type="match status" value="1"/>
</dbReference>
<dbReference type="Gene3D" id="2.30.110.10">
    <property type="entry name" value="Electron Transport, Fmn-binding Protein, Chain A"/>
    <property type="match status" value="1"/>
</dbReference>
<dbReference type="InterPro" id="IPR012349">
    <property type="entry name" value="Split_barrel_FMN-bd"/>
</dbReference>
<evidence type="ECO:0008006" key="3">
    <source>
        <dbReference type="Google" id="ProtNLM"/>
    </source>
</evidence>
<dbReference type="EMBL" id="AGZR01000005">
    <property type="protein sequence ID" value="EPD33146.1"/>
    <property type="molecule type" value="Genomic_DNA"/>
</dbReference>
<name>S2W1X8_9ACTN</name>
<dbReference type="Pfam" id="PF12900">
    <property type="entry name" value="Pyridox_ox_2"/>
    <property type="match status" value="1"/>
</dbReference>
<dbReference type="STRING" id="883161.HMPREF9306_00677"/>